<organism evidence="1 2">
    <name type="scientific">Candidatus Thiodictyon syntrophicum</name>
    <dbReference type="NCBI Taxonomy" id="1166950"/>
    <lineage>
        <taxon>Bacteria</taxon>
        <taxon>Pseudomonadati</taxon>
        <taxon>Pseudomonadota</taxon>
        <taxon>Gammaproteobacteria</taxon>
        <taxon>Chromatiales</taxon>
        <taxon>Chromatiaceae</taxon>
        <taxon>Thiodictyon</taxon>
    </lineage>
</organism>
<proteinExistence type="predicted"/>
<dbReference type="Pfam" id="PF20126">
    <property type="entry name" value="TumE"/>
    <property type="match status" value="1"/>
</dbReference>
<accession>A0A2K8U207</accession>
<sequence>MREDPGIRTLIDLHGQIIDQGEGYWIKIEAWLAAASEEVPHGIRYSLTLHEPHGKRILGYDNAHMIKLPKKFKFAGRRLVYDHKHRHVSDQGIPYEFQDAHQLLADFFGEVDRVLKEIKQR</sequence>
<evidence type="ECO:0000313" key="1">
    <source>
        <dbReference type="EMBL" id="AUB79613.1"/>
    </source>
</evidence>
<dbReference type="KEGG" id="tsy:THSYN_00640"/>
<dbReference type="Proteomes" id="UP000232638">
    <property type="component" value="Chromosome"/>
</dbReference>
<gene>
    <name evidence="1" type="ORF">THSYN_00640</name>
</gene>
<dbReference type="EMBL" id="CP020370">
    <property type="protein sequence ID" value="AUB79613.1"/>
    <property type="molecule type" value="Genomic_DNA"/>
</dbReference>
<name>A0A2K8U207_9GAMM</name>
<protein>
    <submittedName>
        <fullName evidence="1">Uncharacterized protein</fullName>
    </submittedName>
</protein>
<evidence type="ECO:0000313" key="2">
    <source>
        <dbReference type="Proteomes" id="UP000232638"/>
    </source>
</evidence>
<reference evidence="1 2" key="1">
    <citation type="submission" date="2017-03" db="EMBL/GenBank/DDBJ databases">
        <title>Complete genome sequence of Candidatus 'Thiodictyon syntrophicum' sp. nov. strain Cad16T, a photolithoautotroph purple sulfur bacterium isolated from an alpine meromictic lake.</title>
        <authorList>
            <person name="Luedin S.M."/>
            <person name="Pothier J.F."/>
            <person name="Danza F."/>
            <person name="Storelli N."/>
            <person name="Wittwer M."/>
            <person name="Tonolla M."/>
        </authorList>
    </citation>
    <scope>NUCLEOTIDE SEQUENCE [LARGE SCALE GENOMIC DNA]</scope>
    <source>
        <strain evidence="1 2">Cad16T</strain>
    </source>
</reference>
<dbReference type="AlphaFoldDB" id="A0A2K8U207"/>
<dbReference type="RefSeq" id="WP_100917433.1">
    <property type="nucleotide sequence ID" value="NZ_CP020370.1"/>
</dbReference>
<dbReference type="InterPro" id="IPR045397">
    <property type="entry name" value="TumE-like"/>
</dbReference>
<dbReference type="OrthoDB" id="7451512at2"/>
<keyword evidence="2" id="KW-1185">Reference proteome</keyword>